<gene>
    <name evidence="2" type="ORF">FAM09_07695</name>
</gene>
<dbReference type="InterPro" id="IPR046232">
    <property type="entry name" value="DUF6265"/>
</dbReference>
<evidence type="ECO:0000313" key="2">
    <source>
        <dbReference type="EMBL" id="THU41976.1"/>
    </source>
</evidence>
<name>A0A4V4H1V9_9BACT</name>
<protein>
    <recommendedName>
        <fullName evidence="1">DUF6265 domain-containing protein</fullName>
    </recommendedName>
</protein>
<dbReference type="RefSeq" id="WP_136576463.1">
    <property type="nucleotide sequence ID" value="NZ_STFF01000001.1"/>
</dbReference>
<dbReference type="AlphaFoldDB" id="A0A4V4H1V9"/>
<evidence type="ECO:0000313" key="3">
    <source>
        <dbReference type="Proteomes" id="UP000306918"/>
    </source>
</evidence>
<dbReference type="OrthoDB" id="5382295at2"/>
<accession>A0A4V4H1V9</accession>
<organism evidence="2 3">
    <name type="scientific">Niastella caeni</name>
    <dbReference type="NCBI Taxonomy" id="2569763"/>
    <lineage>
        <taxon>Bacteria</taxon>
        <taxon>Pseudomonadati</taxon>
        <taxon>Bacteroidota</taxon>
        <taxon>Chitinophagia</taxon>
        <taxon>Chitinophagales</taxon>
        <taxon>Chitinophagaceae</taxon>
        <taxon>Niastella</taxon>
    </lineage>
</organism>
<dbReference type="EMBL" id="STFF01000001">
    <property type="protein sequence ID" value="THU41976.1"/>
    <property type="molecule type" value="Genomic_DNA"/>
</dbReference>
<keyword evidence="3" id="KW-1185">Reference proteome</keyword>
<reference evidence="2 3" key="1">
    <citation type="submission" date="2019-04" db="EMBL/GenBank/DDBJ databases">
        <title>Niastella caeni sp. nov., isolated from activated sludge.</title>
        <authorList>
            <person name="Sheng M."/>
        </authorList>
    </citation>
    <scope>NUCLEOTIDE SEQUENCE [LARGE SCALE GENOMIC DNA]</scope>
    <source>
        <strain evidence="2 3">HX-2-15</strain>
    </source>
</reference>
<comment type="caution">
    <text evidence="2">The sequence shown here is derived from an EMBL/GenBank/DDBJ whole genome shotgun (WGS) entry which is preliminary data.</text>
</comment>
<dbReference type="Proteomes" id="UP000306918">
    <property type="component" value="Unassembled WGS sequence"/>
</dbReference>
<feature type="domain" description="DUF6265" evidence="1">
    <location>
        <begin position="35"/>
        <end position="142"/>
    </location>
</feature>
<sequence>MKKWVTTIWLLLILLNVSKAQPGFSNREFKPLHKLTGLWKMDSQRGAIYEEWEVKNDKELLGRSYKIRNNDTVLLENVIISLQGDAIFYTPVVQDQNNRQPVLFKLISCNNNRYVFENKEHDFPQRVIYDLASANDLRARIEGSKNGKEMGSDFNYTRVK</sequence>
<dbReference type="Pfam" id="PF19780">
    <property type="entry name" value="DUF6265"/>
    <property type="match status" value="1"/>
</dbReference>
<evidence type="ECO:0000259" key="1">
    <source>
        <dbReference type="Pfam" id="PF19780"/>
    </source>
</evidence>
<proteinExistence type="predicted"/>